<comment type="similarity">
    <text evidence="1 2">Belongs to the plant LTP family.</text>
</comment>
<feature type="domain" description="Bifunctional inhibitor/plant lipid transfer protein/seed storage helical" evidence="4">
    <location>
        <begin position="24"/>
        <end position="109"/>
    </location>
</feature>
<accession>A0A059A4G4</accession>
<proteinExistence type="inferred from homology"/>
<dbReference type="Gramene" id="KCW48245">
    <property type="protein sequence ID" value="KCW48245"/>
    <property type="gene ID" value="EUGRSUZ_K01972"/>
</dbReference>
<comment type="function">
    <text evidence="2">Plant non-specific lipid-transfer proteins transfer phospholipids as well as galactolipids across membranes. May play a role in wax or cutin deposition in the cell walls of expanding epidermal cells and certain secretory tissues.</text>
</comment>
<organism evidence="5">
    <name type="scientific">Eucalyptus grandis</name>
    <name type="common">Flooded gum</name>
    <dbReference type="NCBI Taxonomy" id="71139"/>
    <lineage>
        <taxon>Eukaryota</taxon>
        <taxon>Viridiplantae</taxon>
        <taxon>Streptophyta</taxon>
        <taxon>Embryophyta</taxon>
        <taxon>Tracheophyta</taxon>
        <taxon>Spermatophyta</taxon>
        <taxon>Magnoliopsida</taxon>
        <taxon>eudicotyledons</taxon>
        <taxon>Gunneridae</taxon>
        <taxon>Pentapetalae</taxon>
        <taxon>rosids</taxon>
        <taxon>malvids</taxon>
        <taxon>Myrtales</taxon>
        <taxon>Myrtaceae</taxon>
        <taxon>Myrtoideae</taxon>
        <taxon>Eucalypteae</taxon>
        <taxon>Eucalyptus</taxon>
    </lineage>
</organism>
<evidence type="ECO:0000256" key="1">
    <source>
        <dbReference type="ARBA" id="ARBA00009748"/>
    </source>
</evidence>
<dbReference type="STRING" id="71139.A0A059A4G4"/>
<dbReference type="EMBL" id="KK198763">
    <property type="protein sequence ID" value="KCW48245.1"/>
    <property type="molecule type" value="Genomic_DNA"/>
</dbReference>
<keyword evidence="3" id="KW-0732">Signal</keyword>
<dbReference type="InterPro" id="IPR000528">
    <property type="entry name" value="Plant_nsLTP"/>
</dbReference>
<dbReference type="InParanoid" id="A0A059A4G4"/>
<reference evidence="5" key="1">
    <citation type="submission" date="2013-07" db="EMBL/GenBank/DDBJ databases">
        <title>The genome of Eucalyptus grandis.</title>
        <authorList>
            <person name="Schmutz J."/>
            <person name="Hayes R."/>
            <person name="Myburg A."/>
            <person name="Tuskan G."/>
            <person name="Grattapaglia D."/>
            <person name="Rokhsar D.S."/>
        </authorList>
    </citation>
    <scope>NUCLEOTIDE SEQUENCE</scope>
    <source>
        <tissue evidence="5">Leaf extractions</tissue>
    </source>
</reference>
<sequence length="111" mass="11865">MKCLVFSALFLFYLLISAEATIPCNTVNAKAAPCVTFAIGKAPTVPPACCSGLLQLARSVRSVNDKKDICRCMKAGTKSIRGLQDKFLKQIPTACHLNVGFPVSASVNCEK</sequence>
<dbReference type="InterPro" id="IPR016140">
    <property type="entry name" value="Bifunc_inhib/LTP/seed_store"/>
</dbReference>
<evidence type="ECO:0000259" key="4">
    <source>
        <dbReference type="SMART" id="SM00499"/>
    </source>
</evidence>
<dbReference type="SUPFAM" id="SSF47699">
    <property type="entry name" value="Bifunctional inhibitor/lipid-transfer protein/seed storage 2S albumin"/>
    <property type="match status" value="1"/>
</dbReference>
<name>A0A059A4G4_EUCGR</name>
<feature type="chain" id="PRO_5001572929" description="Non-specific lipid-transfer protein" evidence="3">
    <location>
        <begin position="21"/>
        <end position="111"/>
    </location>
</feature>
<evidence type="ECO:0000256" key="2">
    <source>
        <dbReference type="RuleBase" id="RU000628"/>
    </source>
</evidence>
<dbReference type="eggNOG" id="ENOG502S1F3">
    <property type="taxonomic scope" value="Eukaryota"/>
</dbReference>
<keyword evidence="2" id="KW-0813">Transport</keyword>
<evidence type="ECO:0000313" key="5">
    <source>
        <dbReference type="EMBL" id="KCW48245.1"/>
    </source>
</evidence>
<protein>
    <recommendedName>
        <fullName evidence="2">Non-specific lipid-transfer protein</fullName>
    </recommendedName>
</protein>
<dbReference type="AlphaFoldDB" id="A0A059A4G4"/>
<dbReference type="Pfam" id="PF00234">
    <property type="entry name" value="Tryp_alpha_amyl"/>
    <property type="match status" value="1"/>
</dbReference>
<dbReference type="GO" id="GO:0008289">
    <property type="term" value="F:lipid binding"/>
    <property type="evidence" value="ECO:0007669"/>
    <property type="project" value="UniProtKB-KW"/>
</dbReference>
<dbReference type="CDD" id="cd01960">
    <property type="entry name" value="nsLTP1"/>
    <property type="match status" value="1"/>
</dbReference>
<dbReference type="Gene3D" id="1.10.110.10">
    <property type="entry name" value="Plant lipid-transfer and hydrophobic proteins"/>
    <property type="match status" value="1"/>
</dbReference>
<feature type="signal peptide" evidence="3">
    <location>
        <begin position="1"/>
        <end position="20"/>
    </location>
</feature>
<dbReference type="GO" id="GO:0006869">
    <property type="term" value="P:lipid transport"/>
    <property type="evidence" value="ECO:0007669"/>
    <property type="project" value="InterPro"/>
</dbReference>
<dbReference type="PRINTS" id="PR00382">
    <property type="entry name" value="LIPIDTRNSFER"/>
</dbReference>
<keyword evidence="2" id="KW-0446">Lipid-binding</keyword>
<dbReference type="OMA" id="CGIKVGF"/>
<dbReference type="InterPro" id="IPR036312">
    <property type="entry name" value="Bifun_inhib/LTP/seed_sf"/>
</dbReference>
<dbReference type="PANTHER" id="PTHR33076">
    <property type="entry name" value="NON-SPECIFIC LIPID-TRANSFER PROTEIN 2-RELATED"/>
    <property type="match status" value="1"/>
</dbReference>
<evidence type="ECO:0000256" key="3">
    <source>
        <dbReference type="SAM" id="SignalP"/>
    </source>
</evidence>
<dbReference type="SMART" id="SM00499">
    <property type="entry name" value="AAI"/>
    <property type="match status" value="1"/>
</dbReference>
<gene>
    <name evidence="5" type="ORF">EUGRSUZ_K01972</name>
</gene>